<dbReference type="Gene3D" id="3.10.310.30">
    <property type="match status" value="1"/>
</dbReference>
<dbReference type="RefSeq" id="WP_210060787.1">
    <property type="nucleotide sequence ID" value="NZ_JAGGLJ010000008.1"/>
</dbReference>
<dbReference type="Pfam" id="PF01368">
    <property type="entry name" value="DHH"/>
    <property type="match status" value="1"/>
</dbReference>
<dbReference type="PANTHER" id="PTHR47618:SF1">
    <property type="entry name" value="BIFUNCTIONAL OLIGORIBONUCLEASE AND PAP PHOSPHATASE NRNA"/>
    <property type="match status" value="1"/>
</dbReference>
<organism evidence="3 4">
    <name type="scientific">Peptoniphilus stercorisuis</name>
    <dbReference type="NCBI Taxonomy" id="1436965"/>
    <lineage>
        <taxon>Bacteria</taxon>
        <taxon>Bacillati</taxon>
        <taxon>Bacillota</taxon>
        <taxon>Tissierellia</taxon>
        <taxon>Tissierellales</taxon>
        <taxon>Peptoniphilaceae</taxon>
        <taxon>Peptoniphilus</taxon>
    </lineage>
</organism>
<evidence type="ECO:0000313" key="3">
    <source>
        <dbReference type="EMBL" id="MBP2025495.1"/>
    </source>
</evidence>
<dbReference type="Pfam" id="PF02272">
    <property type="entry name" value="DHHA1"/>
    <property type="match status" value="1"/>
</dbReference>
<evidence type="ECO:0000313" key="4">
    <source>
        <dbReference type="Proteomes" id="UP001519306"/>
    </source>
</evidence>
<dbReference type="InterPro" id="IPR003156">
    <property type="entry name" value="DHHA1_dom"/>
</dbReference>
<keyword evidence="3" id="KW-0378">Hydrolase</keyword>
<feature type="domain" description="DHHA1" evidence="2">
    <location>
        <begin position="235"/>
        <end position="318"/>
    </location>
</feature>
<dbReference type="PANTHER" id="PTHR47618">
    <property type="entry name" value="BIFUNCTIONAL OLIGORIBONUCLEASE AND PAP PHOSPHATASE NRNA"/>
    <property type="match status" value="1"/>
</dbReference>
<dbReference type="GO" id="GO:0008441">
    <property type="term" value="F:3'(2'),5'-bisphosphate nucleotidase activity"/>
    <property type="evidence" value="ECO:0007669"/>
    <property type="project" value="UniProtKB-EC"/>
</dbReference>
<sequence>MEISKLKSLIDNSNKIYIASHINPDGDNLGCINAMYLALKKYGKDNVFLIEDDEIPDAQKFLPANKFMVRSEELENNADLFITLDCADVDRLASAKDLFNGAKHTVNIDHHSTNTRFADLNIVDENSPATGETLYEVLKNMNFELDKDIATSIYSAISSDTGSFKYDSTRKETFLIAAELMDYKINLNEIAVNLYQKRSLGKTKLLLKVMDTLELYEDNKLGIVVLTDEDIKSCNARKSDADGIVEFVRDISTVELAILLKEKTDCVRFSSRSKSYVDVTKIASKFGGGGHIRAAGATINSDLKTAKEDVLKYAIEELRR</sequence>
<dbReference type="Gene3D" id="3.90.1640.10">
    <property type="entry name" value="inorganic pyrophosphatase (n-terminal core)"/>
    <property type="match status" value="1"/>
</dbReference>
<dbReference type="SUPFAM" id="SSF64182">
    <property type="entry name" value="DHH phosphoesterases"/>
    <property type="match status" value="1"/>
</dbReference>
<dbReference type="EC" id="3.1.3.7" evidence="3"/>
<dbReference type="EC" id="3.1.13.3" evidence="3"/>
<reference evidence="3 4" key="1">
    <citation type="submission" date="2021-03" db="EMBL/GenBank/DDBJ databases">
        <title>Genomic Encyclopedia of Type Strains, Phase IV (KMG-IV): sequencing the most valuable type-strain genomes for metagenomic binning, comparative biology and taxonomic classification.</title>
        <authorList>
            <person name="Goeker M."/>
        </authorList>
    </citation>
    <scope>NUCLEOTIDE SEQUENCE [LARGE SCALE GENOMIC DNA]</scope>
    <source>
        <strain evidence="3 4">DSM 27563</strain>
    </source>
</reference>
<dbReference type="EMBL" id="JAGGLJ010000008">
    <property type="protein sequence ID" value="MBP2025495.1"/>
    <property type="molecule type" value="Genomic_DNA"/>
</dbReference>
<dbReference type="InterPro" id="IPR038763">
    <property type="entry name" value="DHH_sf"/>
</dbReference>
<comment type="caution">
    <text evidence="3">The sequence shown here is derived from an EMBL/GenBank/DDBJ whole genome shotgun (WGS) entry which is preliminary data.</text>
</comment>
<accession>A0ABS4KCK2</accession>
<feature type="domain" description="DDH" evidence="1">
    <location>
        <begin position="15"/>
        <end position="157"/>
    </location>
</feature>
<protein>
    <submittedName>
        <fullName evidence="3">Phosphoesterase RecJ-like protein</fullName>
        <ecNumber evidence="3">3.1.13.3</ecNumber>
        <ecNumber evidence="3">3.1.3.7</ecNumber>
    </submittedName>
</protein>
<name>A0ABS4KCK2_9FIRM</name>
<dbReference type="Proteomes" id="UP001519306">
    <property type="component" value="Unassembled WGS sequence"/>
</dbReference>
<keyword evidence="4" id="KW-1185">Reference proteome</keyword>
<dbReference type="InterPro" id="IPR051319">
    <property type="entry name" value="Oligoribo/pAp-PDE_c-di-AMP_PDE"/>
</dbReference>
<evidence type="ECO:0000259" key="2">
    <source>
        <dbReference type="Pfam" id="PF02272"/>
    </source>
</evidence>
<gene>
    <name evidence="3" type="ORF">J2Z71_001028</name>
</gene>
<dbReference type="InterPro" id="IPR001667">
    <property type="entry name" value="DDH_dom"/>
</dbReference>
<evidence type="ECO:0000259" key="1">
    <source>
        <dbReference type="Pfam" id="PF01368"/>
    </source>
</evidence>
<proteinExistence type="predicted"/>